<dbReference type="RefSeq" id="WP_073381228.1">
    <property type="nucleotide sequence ID" value="NZ_FQZK01000015.1"/>
</dbReference>
<dbReference type="OrthoDB" id="4247590at2"/>
<organism evidence="1 2">
    <name type="scientific">Nocardiopsis flavescens</name>
    <dbReference type="NCBI Taxonomy" id="758803"/>
    <lineage>
        <taxon>Bacteria</taxon>
        <taxon>Bacillati</taxon>
        <taxon>Actinomycetota</taxon>
        <taxon>Actinomycetes</taxon>
        <taxon>Streptosporangiales</taxon>
        <taxon>Nocardiopsidaceae</taxon>
        <taxon>Nocardiopsis</taxon>
    </lineage>
</organism>
<proteinExistence type="predicted"/>
<name>A0A1M6QCN1_9ACTN</name>
<keyword evidence="2" id="KW-1185">Reference proteome</keyword>
<evidence type="ECO:0000313" key="1">
    <source>
        <dbReference type="EMBL" id="SHK17890.1"/>
    </source>
</evidence>
<protein>
    <recommendedName>
        <fullName evidence="3">Carrier domain-containing protein</fullName>
    </recommendedName>
</protein>
<dbReference type="AlphaFoldDB" id="A0A1M6QCN1"/>
<gene>
    <name evidence="1" type="ORF">SAMN05421803_1152</name>
</gene>
<evidence type="ECO:0008006" key="3">
    <source>
        <dbReference type="Google" id="ProtNLM"/>
    </source>
</evidence>
<dbReference type="Proteomes" id="UP000184452">
    <property type="component" value="Unassembled WGS sequence"/>
</dbReference>
<sequence>MPSIDRDELIAQIKIQAMTVLMFTHSEPQYDLPEPEQMEDIGSFAVVQLTLMLEDLYSVELLEQMVDFKGGSFEDFADFIIERVEKGQDRVENEQGAVPGA</sequence>
<accession>A0A1M6QCN1</accession>
<evidence type="ECO:0000313" key="2">
    <source>
        <dbReference type="Proteomes" id="UP000184452"/>
    </source>
</evidence>
<reference evidence="1 2" key="1">
    <citation type="submission" date="2016-11" db="EMBL/GenBank/DDBJ databases">
        <authorList>
            <person name="Jaros S."/>
            <person name="Januszkiewicz K."/>
            <person name="Wedrychowicz H."/>
        </authorList>
    </citation>
    <scope>NUCLEOTIDE SEQUENCE [LARGE SCALE GENOMIC DNA]</scope>
    <source>
        <strain evidence="1 2">CGMCC 4.5723</strain>
    </source>
</reference>
<dbReference type="EMBL" id="FQZK01000015">
    <property type="protein sequence ID" value="SHK17890.1"/>
    <property type="molecule type" value="Genomic_DNA"/>
</dbReference>